<keyword evidence="7 9" id="KW-1133">Transmembrane helix</keyword>
<feature type="transmembrane region" description="Helical" evidence="9">
    <location>
        <begin position="150"/>
        <end position="169"/>
    </location>
</feature>
<dbReference type="OrthoDB" id="18749at2"/>
<evidence type="ECO:0000256" key="5">
    <source>
        <dbReference type="ARBA" id="ARBA00022692"/>
    </source>
</evidence>
<feature type="transmembrane region" description="Helical" evidence="9">
    <location>
        <begin position="332"/>
        <end position="351"/>
    </location>
</feature>
<accession>A0A1C3EM49</accession>
<dbReference type="EMBL" id="LYBM01000009">
    <property type="protein sequence ID" value="ODA34295.1"/>
    <property type="molecule type" value="Genomic_DNA"/>
</dbReference>
<keyword evidence="6 9" id="KW-0029">Amino-acid transport</keyword>
<dbReference type="GO" id="GO:0015173">
    <property type="term" value="F:aromatic amino acid transmembrane transporter activity"/>
    <property type="evidence" value="ECO:0007669"/>
    <property type="project" value="UniProtKB-UniRule"/>
</dbReference>
<evidence type="ECO:0000256" key="9">
    <source>
        <dbReference type="RuleBase" id="RU367149"/>
    </source>
</evidence>
<keyword evidence="8 9" id="KW-0472">Membrane</keyword>
<name>A0A1C3EM49_9GAMM</name>
<gene>
    <name evidence="10" type="ORF">A8L45_07030</name>
</gene>
<dbReference type="AlphaFoldDB" id="A0A1C3EM49"/>
<evidence type="ECO:0000256" key="1">
    <source>
        <dbReference type="ARBA" id="ARBA00004429"/>
    </source>
</evidence>
<feature type="transmembrane region" description="Helical" evidence="9">
    <location>
        <begin position="81"/>
        <end position="100"/>
    </location>
</feature>
<dbReference type="Pfam" id="PF03222">
    <property type="entry name" value="Trp_Tyr_perm"/>
    <property type="match status" value="1"/>
</dbReference>
<sequence length="394" mass="41225">MQNKLFGSALIIAGTTIGAGMLALPLASAGLGLGLSVFIMVGMWTLMTFTAMLMLEVHQHAPAGATLNTLAHQFLGKKGQWFANFATMFLLYALCAAYIAGGGSQLQTKLALLTETSLPSSVGVVGFTLLIATIVSLGTSKVDLINRGLFALKIIMLILALALLTPHISSGHLVEMPLEKGLLLSAIPVIFTSFGFHGSIPSVVAYVGLDVRALRKVMVVGSGLPLLIYVFWQAASLGSIGQAQLITNDNLAGFIMLVGQVVHSETIASAISVFADLALATSFLGVSLGLFDFLRDALNRESSGVGRLQTSVCTFLPPMVVALFYPQGFAAALGYAAIALVMLGVVLPVLMARKVRMEGLNKGKYQVAGGSLSLMLALLIGMVIILIQLISAAS</sequence>
<comment type="caution">
    <text evidence="9">Lacks conserved residue(s) required for the propagation of feature annotation.</text>
</comment>
<dbReference type="PRINTS" id="PR00166">
    <property type="entry name" value="AROAAPRMEASE"/>
</dbReference>
<dbReference type="InterPro" id="IPR018227">
    <property type="entry name" value="Amino_acid_transport_2"/>
</dbReference>
<comment type="subcellular location">
    <subcellularLocation>
        <location evidence="1 9">Cell inner membrane</location>
        <topology evidence="1 9">Multi-pass membrane protein</topology>
    </subcellularLocation>
</comment>
<evidence type="ECO:0000313" key="10">
    <source>
        <dbReference type="EMBL" id="ODA34295.1"/>
    </source>
</evidence>
<evidence type="ECO:0000256" key="7">
    <source>
        <dbReference type="ARBA" id="ARBA00022989"/>
    </source>
</evidence>
<keyword evidence="5 9" id="KW-0812">Transmembrane</keyword>
<dbReference type="NCBIfam" id="TIGR00837">
    <property type="entry name" value="araaP"/>
    <property type="match status" value="1"/>
</dbReference>
<feature type="transmembrane region" description="Helical" evidence="9">
    <location>
        <begin position="181"/>
        <end position="205"/>
    </location>
</feature>
<dbReference type="GO" id="GO:0003333">
    <property type="term" value="P:amino acid transmembrane transport"/>
    <property type="evidence" value="ECO:0007669"/>
    <property type="project" value="InterPro"/>
</dbReference>
<dbReference type="RefSeq" id="WP_068900635.1">
    <property type="nucleotide sequence ID" value="NZ_JBHUIF010000009.1"/>
</dbReference>
<reference evidence="10 11" key="1">
    <citation type="submission" date="2016-05" db="EMBL/GenBank/DDBJ databases">
        <title>Genomic Taxonomy of the Vibrionaceae.</title>
        <authorList>
            <person name="Gomez-Gil B."/>
            <person name="Enciso-Ibarra J."/>
        </authorList>
    </citation>
    <scope>NUCLEOTIDE SEQUENCE [LARGE SCALE GENOMIC DNA]</scope>
    <source>
        <strain evidence="10 11">CAIM 1920</strain>
    </source>
</reference>
<evidence type="ECO:0000256" key="4">
    <source>
        <dbReference type="ARBA" id="ARBA00022519"/>
    </source>
</evidence>
<keyword evidence="4 9" id="KW-0997">Cell inner membrane</keyword>
<keyword evidence="11" id="KW-1185">Reference proteome</keyword>
<comment type="caution">
    <text evidence="10">The sequence shown here is derived from an EMBL/GenBank/DDBJ whole genome shotgun (WGS) entry which is preliminary data.</text>
</comment>
<dbReference type="STRING" id="1080227.A8L45_07030"/>
<dbReference type="GO" id="GO:0005886">
    <property type="term" value="C:plasma membrane"/>
    <property type="evidence" value="ECO:0007669"/>
    <property type="project" value="UniProtKB-SubCell"/>
</dbReference>
<keyword evidence="2 9" id="KW-0813">Transport</keyword>
<feature type="transmembrane region" description="Helical" evidence="9">
    <location>
        <begin position="5"/>
        <end position="27"/>
    </location>
</feature>
<keyword evidence="3 9" id="KW-1003">Cell membrane</keyword>
<evidence type="ECO:0000256" key="6">
    <source>
        <dbReference type="ARBA" id="ARBA00022970"/>
    </source>
</evidence>
<dbReference type="InterPro" id="IPR013059">
    <property type="entry name" value="Trp_tyr_transpt"/>
</dbReference>
<dbReference type="Proteomes" id="UP000094936">
    <property type="component" value="Unassembled WGS sequence"/>
</dbReference>
<feature type="transmembrane region" description="Helical" evidence="9">
    <location>
        <begin position="217"/>
        <end position="235"/>
    </location>
</feature>
<evidence type="ECO:0000313" key="11">
    <source>
        <dbReference type="Proteomes" id="UP000094936"/>
    </source>
</evidence>
<feature type="transmembrane region" description="Helical" evidence="9">
    <location>
        <begin position="372"/>
        <end position="393"/>
    </location>
</feature>
<evidence type="ECO:0000256" key="8">
    <source>
        <dbReference type="ARBA" id="ARBA00023136"/>
    </source>
</evidence>
<organism evidence="10 11">
    <name type="scientific">Veronia pacifica</name>
    <dbReference type="NCBI Taxonomy" id="1080227"/>
    <lineage>
        <taxon>Bacteria</taxon>
        <taxon>Pseudomonadati</taxon>
        <taxon>Pseudomonadota</taxon>
        <taxon>Gammaproteobacteria</taxon>
        <taxon>Vibrionales</taxon>
        <taxon>Vibrionaceae</taxon>
        <taxon>Veronia</taxon>
    </lineage>
</organism>
<proteinExistence type="inferred from homology"/>
<feature type="transmembrane region" description="Helical" evidence="9">
    <location>
        <begin position="120"/>
        <end position="138"/>
    </location>
</feature>
<evidence type="ECO:0000256" key="2">
    <source>
        <dbReference type="ARBA" id="ARBA00022448"/>
    </source>
</evidence>
<dbReference type="PANTHER" id="PTHR46997:SF2">
    <property type="entry name" value="TYROSINE-SPECIFIC TRANSPORT SYSTEM"/>
    <property type="match status" value="1"/>
</dbReference>
<dbReference type="PANTHER" id="PTHR46997">
    <property type="entry name" value="LOW AFFINITY TRYPTOPHAN PERMEASE-RELATED"/>
    <property type="match status" value="1"/>
</dbReference>
<comment type="similarity">
    <text evidence="9">Belongs to the amino acid/polyamine transporter 2 family. Mtr/TnaB/TyrP permease subfamily.</text>
</comment>
<feature type="transmembrane region" description="Helical" evidence="9">
    <location>
        <begin position="33"/>
        <end position="55"/>
    </location>
</feature>
<dbReference type="Gene3D" id="1.20.1740.10">
    <property type="entry name" value="Amino acid/polyamine transporter I"/>
    <property type="match status" value="1"/>
</dbReference>
<protein>
    <recommendedName>
        <fullName evidence="9">Aromatic amino acid permease</fullName>
    </recommendedName>
</protein>
<feature type="transmembrane region" description="Helical" evidence="9">
    <location>
        <begin position="267"/>
        <end position="294"/>
    </location>
</feature>
<evidence type="ECO:0000256" key="3">
    <source>
        <dbReference type="ARBA" id="ARBA00022475"/>
    </source>
</evidence>
<comment type="function">
    <text evidence="9">Involved in transporting aromatic amino acids across the cytoplasmic membrane.</text>
</comment>